<evidence type="ECO:0000313" key="3">
    <source>
        <dbReference type="Proteomes" id="UP001501563"/>
    </source>
</evidence>
<evidence type="ECO:0000256" key="1">
    <source>
        <dbReference type="SAM" id="Phobius"/>
    </source>
</evidence>
<organism evidence="2 3">
    <name type="scientific">Streptomyces lannensis</name>
    <dbReference type="NCBI Taxonomy" id="766498"/>
    <lineage>
        <taxon>Bacteria</taxon>
        <taxon>Bacillati</taxon>
        <taxon>Actinomycetota</taxon>
        <taxon>Actinomycetes</taxon>
        <taxon>Kitasatosporales</taxon>
        <taxon>Streptomycetaceae</taxon>
        <taxon>Streptomyces</taxon>
    </lineage>
</organism>
<keyword evidence="3" id="KW-1185">Reference proteome</keyword>
<proteinExistence type="predicted"/>
<protein>
    <submittedName>
        <fullName evidence="2">Uncharacterized protein</fullName>
    </submittedName>
</protein>
<keyword evidence="1" id="KW-0812">Transmembrane</keyword>
<dbReference type="Proteomes" id="UP001501563">
    <property type="component" value="Unassembled WGS sequence"/>
</dbReference>
<dbReference type="EMBL" id="BAAAZA010000015">
    <property type="protein sequence ID" value="GAA3878263.1"/>
    <property type="molecule type" value="Genomic_DNA"/>
</dbReference>
<dbReference type="RefSeq" id="WP_220297203.1">
    <property type="nucleotide sequence ID" value="NZ_BAAAZA010000015.1"/>
</dbReference>
<comment type="caution">
    <text evidence="2">The sequence shown here is derived from an EMBL/GenBank/DDBJ whole genome shotgun (WGS) entry which is preliminary data.</text>
</comment>
<sequence>MISNLAHLAVSLSDTRHRTGQESAVWQLLLAAVPEFLGALAAAFVMTVAAWTWRRLSYRASTHLASGGWRRTRKSSAG</sequence>
<reference evidence="3" key="1">
    <citation type="journal article" date="2019" name="Int. J. Syst. Evol. Microbiol.">
        <title>The Global Catalogue of Microorganisms (GCM) 10K type strain sequencing project: providing services to taxonomists for standard genome sequencing and annotation.</title>
        <authorList>
            <consortium name="The Broad Institute Genomics Platform"/>
            <consortium name="The Broad Institute Genome Sequencing Center for Infectious Disease"/>
            <person name="Wu L."/>
            <person name="Ma J."/>
        </authorList>
    </citation>
    <scope>NUCLEOTIDE SEQUENCE [LARGE SCALE GENOMIC DNA]</scope>
    <source>
        <strain evidence="3">JCM 16578</strain>
    </source>
</reference>
<gene>
    <name evidence="2" type="ORF">GCM10022207_50800</name>
</gene>
<keyword evidence="1" id="KW-0472">Membrane</keyword>
<keyword evidence="1" id="KW-1133">Transmembrane helix</keyword>
<evidence type="ECO:0000313" key="2">
    <source>
        <dbReference type="EMBL" id="GAA3878263.1"/>
    </source>
</evidence>
<accession>A0ABP7KI87</accession>
<feature type="transmembrane region" description="Helical" evidence="1">
    <location>
        <begin position="24"/>
        <end position="51"/>
    </location>
</feature>
<name>A0ABP7KI87_9ACTN</name>